<dbReference type="InterPro" id="IPR057326">
    <property type="entry name" value="KR_dom"/>
</dbReference>
<dbReference type="PRINTS" id="PR00081">
    <property type="entry name" value="GDHRDH"/>
</dbReference>
<keyword evidence="5" id="KW-0560">Oxidoreductase</keyword>
<dbReference type="EC" id="1.1.1.47" evidence="5"/>
<dbReference type="InterPro" id="IPR002347">
    <property type="entry name" value="SDR_fam"/>
</dbReference>
<sequence>MDTLAGLFRLDGKRALVTGAGRGIGLLAARALAAYGAHVTLVARSRGEIENAAQTIIEDGGQAEPLVLDVMDVEAVRRAVGDAPAFDILVNNAGTNSPGPFVEVEPERFDRVNDLNVKAAFFVAQAVVRRLIALERRGSIINISSQMGHVGAANRTIYCTTKFALEGMTRSMAVELAPLGIRVNAIAPTFIETPMTAPFLEDENFRSSVLSKIKLRRLGKVEDLAGALILLASDASGLMTGSSILVDGGWTAE</sequence>
<comment type="subunit">
    <text evidence="2">Homotetramer.</text>
</comment>
<evidence type="ECO:0000256" key="2">
    <source>
        <dbReference type="ARBA" id="ARBA00011881"/>
    </source>
</evidence>
<evidence type="ECO:0000256" key="1">
    <source>
        <dbReference type="ARBA" id="ARBA00006484"/>
    </source>
</evidence>
<dbReference type="SMART" id="SM00822">
    <property type="entry name" value="PKS_KR"/>
    <property type="match status" value="1"/>
</dbReference>
<dbReference type="RefSeq" id="WP_252917653.1">
    <property type="nucleotide sequence ID" value="NZ_JAAAML010000006.1"/>
</dbReference>
<evidence type="ECO:0000256" key="3">
    <source>
        <dbReference type="ARBA" id="ARBA00022857"/>
    </source>
</evidence>
<keyword evidence="6" id="KW-1185">Reference proteome</keyword>
<organism evidence="5 6">
    <name type="scientific">Hoeflea alexandrii</name>
    <dbReference type="NCBI Taxonomy" id="288436"/>
    <lineage>
        <taxon>Bacteria</taxon>
        <taxon>Pseudomonadati</taxon>
        <taxon>Pseudomonadota</taxon>
        <taxon>Alphaproteobacteria</taxon>
        <taxon>Hyphomicrobiales</taxon>
        <taxon>Rhizobiaceae</taxon>
        <taxon>Hoeflea</taxon>
    </lineage>
</organism>
<reference evidence="5 6" key="1">
    <citation type="submission" date="2020-01" db="EMBL/GenBank/DDBJ databases">
        <title>Genomes of bacteria type strains.</title>
        <authorList>
            <person name="Chen J."/>
            <person name="Zhu S."/>
            <person name="Yang J."/>
        </authorList>
    </citation>
    <scope>NUCLEOTIDE SEQUENCE [LARGE SCALE GENOMIC DNA]</scope>
    <source>
        <strain evidence="5 6">DSM 16655</strain>
    </source>
</reference>
<dbReference type="GO" id="GO:0047936">
    <property type="term" value="F:glucose 1-dehydrogenase [NAD(P)+] activity"/>
    <property type="evidence" value="ECO:0007669"/>
    <property type="project" value="UniProtKB-EC"/>
</dbReference>
<dbReference type="NCBIfam" id="NF005559">
    <property type="entry name" value="PRK07231.1"/>
    <property type="match status" value="1"/>
</dbReference>
<dbReference type="SUPFAM" id="SSF51735">
    <property type="entry name" value="NAD(P)-binding Rossmann-fold domains"/>
    <property type="match status" value="1"/>
</dbReference>
<dbReference type="PANTHER" id="PTHR44252:SF3">
    <property type="entry name" value="D-ERYTHRULOSE REDUCTASE-RELATED"/>
    <property type="match status" value="1"/>
</dbReference>
<dbReference type="CDD" id="cd05233">
    <property type="entry name" value="SDR_c"/>
    <property type="match status" value="1"/>
</dbReference>
<comment type="caution">
    <text evidence="5">The sequence shown here is derived from an EMBL/GenBank/DDBJ whole genome shotgun (WGS) entry which is preliminary data.</text>
</comment>
<evidence type="ECO:0000313" key="5">
    <source>
        <dbReference type="EMBL" id="MCO6411016.1"/>
    </source>
</evidence>
<evidence type="ECO:0000313" key="6">
    <source>
        <dbReference type="Proteomes" id="UP001320715"/>
    </source>
</evidence>
<dbReference type="Pfam" id="PF13561">
    <property type="entry name" value="adh_short_C2"/>
    <property type="match status" value="1"/>
</dbReference>
<gene>
    <name evidence="5" type="ORF">GTW23_22790</name>
</gene>
<protein>
    <submittedName>
        <fullName evidence="5">Glucose 1-dehydrogenase</fullName>
        <ecNumber evidence="5">1.1.1.47</ecNumber>
    </submittedName>
</protein>
<accession>A0ABT1CZM4</accession>
<dbReference type="Proteomes" id="UP001320715">
    <property type="component" value="Unassembled WGS sequence"/>
</dbReference>
<evidence type="ECO:0000259" key="4">
    <source>
        <dbReference type="SMART" id="SM00822"/>
    </source>
</evidence>
<dbReference type="PRINTS" id="PR00080">
    <property type="entry name" value="SDRFAMILY"/>
</dbReference>
<dbReference type="Gene3D" id="3.40.50.720">
    <property type="entry name" value="NAD(P)-binding Rossmann-like Domain"/>
    <property type="match status" value="1"/>
</dbReference>
<dbReference type="PROSITE" id="PS00061">
    <property type="entry name" value="ADH_SHORT"/>
    <property type="match status" value="1"/>
</dbReference>
<dbReference type="InterPro" id="IPR036291">
    <property type="entry name" value="NAD(P)-bd_dom_sf"/>
</dbReference>
<proteinExistence type="inferred from homology"/>
<comment type="similarity">
    <text evidence="1">Belongs to the short-chain dehydrogenases/reductases (SDR) family.</text>
</comment>
<dbReference type="PANTHER" id="PTHR44252">
    <property type="entry name" value="D-ERYTHRULOSE REDUCTASE"/>
    <property type="match status" value="1"/>
</dbReference>
<dbReference type="EMBL" id="JAAAML010000006">
    <property type="protein sequence ID" value="MCO6411016.1"/>
    <property type="molecule type" value="Genomic_DNA"/>
</dbReference>
<feature type="domain" description="Ketoreductase" evidence="4">
    <location>
        <begin position="13"/>
        <end position="189"/>
    </location>
</feature>
<name>A0ABT1CZM4_9HYPH</name>
<dbReference type="InterPro" id="IPR051737">
    <property type="entry name" value="L-xylulose/Carbonyl_redctase"/>
</dbReference>
<keyword evidence="3" id="KW-0521">NADP</keyword>
<dbReference type="InterPro" id="IPR020904">
    <property type="entry name" value="Sc_DH/Rdtase_CS"/>
</dbReference>